<feature type="compositionally biased region" description="Basic residues" evidence="1">
    <location>
        <begin position="129"/>
        <end position="139"/>
    </location>
</feature>
<proteinExistence type="predicted"/>
<dbReference type="AlphaFoldDB" id="A0AAV9DXC0"/>
<organism evidence="2 3">
    <name type="scientific">Acorus calamus</name>
    <name type="common">Sweet flag</name>
    <dbReference type="NCBI Taxonomy" id="4465"/>
    <lineage>
        <taxon>Eukaryota</taxon>
        <taxon>Viridiplantae</taxon>
        <taxon>Streptophyta</taxon>
        <taxon>Embryophyta</taxon>
        <taxon>Tracheophyta</taxon>
        <taxon>Spermatophyta</taxon>
        <taxon>Magnoliopsida</taxon>
        <taxon>Liliopsida</taxon>
        <taxon>Acoraceae</taxon>
        <taxon>Acorus</taxon>
    </lineage>
</organism>
<accession>A0AAV9DXC0</accession>
<evidence type="ECO:0000256" key="1">
    <source>
        <dbReference type="SAM" id="MobiDB-lite"/>
    </source>
</evidence>
<evidence type="ECO:0000313" key="2">
    <source>
        <dbReference type="EMBL" id="KAK1305687.1"/>
    </source>
</evidence>
<protein>
    <submittedName>
        <fullName evidence="2">Uncharacterized protein</fullName>
    </submittedName>
</protein>
<dbReference type="Proteomes" id="UP001180020">
    <property type="component" value="Unassembled WGS sequence"/>
</dbReference>
<comment type="caution">
    <text evidence="2">The sequence shown here is derived from an EMBL/GenBank/DDBJ whole genome shotgun (WGS) entry which is preliminary data.</text>
</comment>
<evidence type="ECO:0000313" key="3">
    <source>
        <dbReference type="Proteomes" id="UP001180020"/>
    </source>
</evidence>
<feature type="region of interest" description="Disordered" evidence="1">
    <location>
        <begin position="1"/>
        <end position="54"/>
    </location>
</feature>
<keyword evidence="3" id="KW-1185">Reference proteome</keyword>
<feature type="compositionally biased region" description="Basic and acidic residues" evidence="1">
    <location>
        <begin position="140"/>
        <end position="167"/>
    </location>
</feature>
<feature type="region of interest" description="Disordered" evidence="1">
    <location>
        <begin position="107"/>
        <end position="169"/>
    </location>
</feature>
<dbReference type="EMBL" id="JAUJYO010000010">
    <property type="protein sequence ID" value="KAK1305687.1"/>
    <property type="molecule type" value="Genomic_DNA"/>
</dbReference>
<sequence>MQTLGGTHTEPTETSSEDQNSKDREDDSNDTSGDEDSDECIGGQDTDESRENKSAIDIEMICLREEINEKSNIIAQQAVLIEYLESQKPVDDNKPLQVVPLRSHSPDIHYVQSESEPEEIKEKQPPRSMIKRIKLKGRKGTRDPDFEYSNDAKKGKRKAIEAPPEKNKKAKFSFRLPKNGVTKTLAKEQIKQLRHVVGITSGR</sequence>
<reference evidence="2" key="1">
    <citation type="journal article" date="2023" name="Nat. Commun.">
        <title>Diploid and tetraploid genomes of Acorus and the evolution of monocots.</title>
        <authorList>
            <person name="Ma L."/>
            <person name="Liu K.W."/>
            <person name="Li Z."/>
            <person name="Hsiao Y.Y."/>
            <person name="Qi Y."/>
            <person name="Fu T."/>
            <person name="Tang G.D."/>
            <person name="Zhang D."/>
            <person name="Sun W.H."/>
            <person name="Liu D.K."/>
            <person name="Li Y."/>
            <person name="Chen G.Z."/>
            <person name="Liu X.D."/>
            <person name="Liao X.Y."/>
            <person name="Jiang Y.T."/>
            <person name="Yu X."/>
            <person name="Hao Y."/>
            <person name="Huang J."/>
            <person name="Zhao X.W."/>
            <person name="Ke S."/>
            <person name="Chen Y.Y."/>
            <person name="Wu W.L."/>
            <person name="Hsu J.L."/>
            <person name="Lin Y.F."/>
            <person name="Huang M.D."/>
            <person name="Li C.Y."/>
            <person name="Huang L."/>
            <person name="Wang Z.W."/>
            <person name="Zhao X."/>
            <person name="Zhong W.Y."/>
            <person name="Peng D.H."/>
            <person name="Ahmad S."/>
            <person name="Lan S."/>
            <person name="Zhang J.S."/>
            <person name="Tsai W.C."/>
            <person name="Van de Peer Y."/>
            <person name="Liu Z.J."/>
        </authorList>
    </citation>
    <scope>NUCLEOTIDE SEQUENCE</scope>
    <source>
        <strain evidence="2">CP</strain>
    </source>
</reference>
<gene>
    <name evidence="2" type="ORF">QJS10_CPA10g01459</name>
</gene>
<name>A0AAV9DXC0_ACOCL</name>
<feature type="compositionally biased region" description="Acidic residues" evidence="1">
    <location>
        <begin position="26"/>
        <end position="39"/>
    </location>
</feature>
<reference evidence="2" key="2">
    <citation type="submission" date="2023-06" db="EMBL/GenBank/DDBJ databases">
        <authorList>
            <person name="Ma L."/>
            <person name="Liu K.-W."/>
            <person name="Li Z."/>
            <person name="Hsiao Y.-Y."/>
            <person name="Qi Y."/>
            <person name="Fu T."/>
            <person name="Tang G."/>
            <person name="Zhang D."/>
            <person name="Sun W.-H."/>
            <person name="Liu D.-K."/>
            <person name="Li Y."/>
            <person name="Chen G.-Z."/>
            <person name="Liu X.-D."/>
            <person name="Liao X.-Y."/>
            <person name="Jiang Y.-T."/>
            <person name="Yu X."/>
            <person name="Hao Y."/>
            <person name="Huang J."/>
            <person name="Zhao X.-W."/>
            <person name="Ke S."/>
            <person name="Chen Y.-Y."/>
            <person name="Wu W.-L."/>
            <person name="Hsu J.-L."/>
            <person name="Lin Y.-F."/>
            <person name="Huang M.-D."/>
            <person name="Li C.-Y."/>
            <person name="Huang L."/>
            <person name="Wang Z.-W."/>
            <person name="Zhao X."/>
            <person name="Zhong W.-Y."/>
            <person name="Peng D.-H."/>
            <person name="Ahmad S."/>
            <person name="Lan S."/>
            <person name="Zhang J.-S."/>
            <person name="Tsai W.-C."/>
            <person name="Van De Peer Y."/>
            <person name="Liu Z.-J."/>
        </authorList>
    </citation>
    <scope>NUCLEOTIDE SEQUENCE</scope>
    <source>
        <strain evidence="2">CP</strain>
        <tissue evidence="2">Leaves</tissue>
    </source>
</reference>